<keyword evidence="2" id="KW-0813">Transport</keyword>
<dbReference type="RefSeq" id="WP_264921874.1">
    <property type="nucleotide sequence ID" value="NZ_BAQF01000030.1"/>
</dbReference>
<dbReference type="EMBL" id="BALE01000021">
    <property type="protein sequence ID" value="GAN54458.1"/>
    <property type="molecule type" value="Genomic_DNA"/>
</dbReference>
<dbReference type="GO" id="GO:0016887">
    <property type="term" value="F:ATP hydrolysis activity"/>
    <property type="evidence" value="ECO:0007669"/>
    <property type="project" value="InterPro"/>
</dbReference>
<dbReference type="Proteomes" id="UP000032679">
    <property type="component" value="Unassembled WGS sequence"/>
</dbReference>
<reference evidence="6 7" key="1">
    <citation type="submission" date="2012-10" db="EMBL/GenBank/DDBJ databases">
        <title>Genome sequencing of Tanticharoenia sakaeratensis NBRC 103193.</title>
        <authorList>
            <person name="Azuma Y."/>
            <person name="Hadano H."/>
            <person name="Hirakawa H."/>
            <person name="Matsushita K."/>
        </authorList>
    </citation>
    <scope>NUCLEOTIDE SEQUENCE [LARGE SCALE GENOMIC DNA]</scope>
    <source>
        <strain evidence="6 7">NBRC 103193</strain>
    </source>
</reference>
<dbReference type="PROSITE" id="PS00211">
    <property type="entry name" value="ABC_TRANSPORTER_1"/>
    <property type="match status" value="1"/>
</dbReference>
<accession>A0A0D6MMF0</accession>
<comment type="similarity">
    <text evidence="1">Belongs to the ABC transporter superfamily.</text>
</comment>
<evidence type="ECO:0000259" key="5">
    <source>
        <dbReference type="PROSITE" id="PS50893"/>
    </source>
</evidence>
<dbReference type="STRING" id="1231623.Tasa_021_039"/>
<keyword evidence="4" id="KW-0067">ATP-binding</keyword>
<proteinExistence type="inferred from homology"/>
<dbReference type="InterPro" id="IPR003439">
    <property type="entry name" value="ABC_transporter-like_ATP-bd"/>
</dbReference>
<dbReference type="InterPro" id="IPR050166">
    <property type="entry name" value="ABC_transporter_ATP-bind"/>
</dbReference>
<organism evidence="6 7">
    <name type="scientific">Tanticharoenia sakaeratensis NBRC 103193</name>
    <dbReference type="NCBI Taxonomy" id="1231623"/>
    <lineage>
        <taxon>Bacteria</taxon>
        <taxon>Pseudomonadati</taxon>
        <taxon>Pseudomonadota</taxon>
        <taxon>Alphaproteobacteria</taxon>
        <taxon>Acetobacterales</taxon>
        <taxon>Acetobacteraceae</taxon>
        <taxon>Tanticharoenia</taxon>
    </lineage>
</organism>
<evidence type="ECO:0000313" key="6">
    <source>
        <dbReference type="EMBL" id="GAN54458.1"/>
    </source>
</evidence>
<gene>
    <name evidence="6" type="ORF">Tasa_021_039</name>
</gene>
<dbReference type="PANTHER" id="PTHR42788:SF20">
    <property type="entry name" value="ABC TRANSPORTER ATP-BINDING PROTEIN"/>
    <property type="match status" value="1"/>
</dbReference>
<dbReference type="AlphaFoldDB" id="A0A0D6MMF0"/>
<comment type="caution">
    <text evidence="6">The sequence shown here is derived from an EMBL/GenBank/DDBJ whole genome shotgun (WGS) entry which is preliminary data.</text>
</comment>
<evidence type="ECO:0000256" key="4">
    <source>
        <dbReference type="ARBA" id="ARBA00022840"/>
    </source>
</evidence>
<evidence type="ECO:0000256" key="3">
    <source>
        <dbReference type="ARBA" id="ARBA00022741"/>
    </source>
</evidence>
<keyword evidence="7" id="KW-1185">Reference proteome</keyword>
<protein>
    <submittedName>
        <fullName evidence="6">ABC transporter-like protein</fullName>
    </submittedName>
</protein>
<dbReference type="PROSITE" id="PS50893">
    <property type="entry name" value="ABC_TRANSPORTER_2"/>
    <property type="match status" value="1"/>
</dbReference>
<dbReference type="CDD" id="cd03293">
    <property type="entry name" value="ABC_NrtD_SsuB_transporters"/>
    <property type="match status" value="1"/>
</dbReference>
<feature type="domain" description="ABC transporter" evidence="5">
    <location>
        <begin position="5"/>
        <end position="236"/>
    </location>
</feature>
<keyword evidence="3" id="KW-0547">Nucleotide-binding</keyword>
<dbReference type="Pfam" id="PF00005">
    <property type="entry name" value="ABC_tran"/>
    <property type="match status" value="1"/>
</dbReference>
<dbReference type="InterPro" id="IPR003593">
    <property type="entry name" value="AAA+_ATPase"/>
</dbReference>
<dbReference type="GO" id="GO:0005524">
    <property type="term" value="F:ATP binding"/>
    <property type="evidence" value="ECO:0007669"/>
    <property type="project" value="UniProtKB-KW"/>
</dbReference>
<sequence>MGAAIAVRGVTRTFTLGARSVVALEAVNLEIPAGTLVSLLGPSGCGKSTLLRLFAGLDKPDGGSILIDGGDPNELRASHRIGVAFQDSSLLPWRSVWSNICLPLELAGRTAERADIQGLIDMVGLSGFENALPAQLSGGMRQRVAIARALVATPSVLLLDEPFGALDEVVRLHLHLELQRIRAARPVTTLLVTHTVSEAVFLSDQVVVMASRPGRAVRTIAVDLPYPRTPATLRSARFHELCDLCSEVLFSHASGMAASTGVQE</sequence>
<evidence type="ECO:0000313" key="7">
    <source>
        <dbReference type="Proteomes" id="UP000032679"/>
    </source>
</evidence>
<dbReference type="SMART" id="SM00382">
    <property type="entry name" value="AAA"/>
    <property type="match status" value="1"/>
</dbReference>
<evidence type="ECO:0000256" key="1">
    <source>
        <dbReference type="ARBA" id="ARBA00005417"/>
    </source>
</evidence>
<evidence type="ECO:0000256" key="2">
    <source>
        <dbReference type="ARBA" id="ARBA00022448"/>
    </source>
</evidence>
<dbReference type="SUPFAM" id="SSF52540">
    <property type="entry name" value="P-loop containing nucleoside triphosphate hydrolases"/>
    <property type="match status" value="1"/>
</dbReference>
<name>A0A0D6MMF0_9PROT</name>
<dbReference type="InterPro" id="IPR017871">
    <property type="entry name" value="ABC_transporter-like_CS"/>
</dbReference>
<dbReference type="InterPro" id="IPR027417">
    <property type="entry name" value="P-loop_NTPase"/>
</dbReference>
<dbReference type="Gene3D" id="3.40.50.300">
    <property type="entry name" value="P-loop containing nucleotide triphosphate hydrolases"/>
    <property type="match status" value="1"/>
</dbReference>
<dbReference type="PANTHER" id="PTHR42788">
    <property type="entry name" value="TAURINE IMPORT ATP-BINDING PROTEIN-RELATED"/>
    <property type="match status" value="1"/>
</dbReference>